<dbReference type="Proteomes" id="UP001195483">
    <property type="component" value="Unassembled WGS sequence"/>
</dbReference>
<keyword evidence="1" id="KW-1133">Transmembrane helix</keyword>
<dbReference type="Pfam" id="PF07963">
    <property type="entry name" value="N_methyl"/>
    <property type="match status" value="1"/>
</dbReference>
<evidence type="ECO:0000313" key="3">
    <source>
        <dbReference type="Proteomes" id="UP001195483"/>
    </source>
</evidence>
<dbReference type="AlphaFoldDB" id="A0AAE0TBA3"/>
<proteinExistence type="predicted"/>
<dbReference type="InterPro" id="IPR012902">
    <property type="entry name" value="N_methyl_site"/>
</dbReference>
<organism evidence="2 3">
    <name type="scientific">Potamilus streckersoni</name>
    <dbReference type="NCBI Taxonomy" id="2493646"/>
    <lineage>
        <taxon>Eukaryota</taxon>
        <taxon>Metazoa</taxon>
        <taxon>Spiralia</taxon>
        <taxon>Lophotrochozoa</taxon>
        <taxon>Mollusca</taxon>
        <taxon>Bivalvia</taxon>
        <taxon>Autobranchia</taxon>
        <taxon>Heteroconchia</taxon>
        <taxon>Palaeoheterodonta</taxon>
        <taxon>Unionida</taxon>
        <taxon>Unionoidea</taxon>
        <taxon>Unionidae</taxon>
        <taxon>Ambleminae</taxon>
        <taxon>Lampsilini</taxon>
        <taxon>Potamilus</taxon>
    </lineage>
</organism>
<evidence type="ECO:0008006" key="4">
    <source>
        <dbReference type="Google" id="ProtNLM"/>
    </source>
</evidence>
<evidence type="ECO:0000313" key="2">
    <source>
        <dbReference type="EMBL" id="KAK3606858.1"/>
    </source>
</evidence>
<dbReference type="NCBIfam" id="TIGR02532">
    <property type="entry name" value="IV_pilin_GFxxxE"/>
    <property type="match status" value="1"/>
</dbReference>
<reference evidence="2" key="2">
    <citation type="journal article" date="2021" name="Genome Biol. Evol.">
        <title>Developing a high-quality reference genome for a parasitic bivalve with doubly uniparental inheritance (Bivalvia: Unionida).</title>
        <authorList>
            <person name="Smith C.H."/>
        </authorList>
    </citation>
    <scope>NUCLEOTIDE SEQUENCE</scope>
    <source>
        <strain evidence="2">CHS0354</strain>
        <tissue evidence="2">Mantle</tissue>
    </source>
</reference>
<protein>
    <recommendedName>
        <fullName evidence="4">Type II secretion system protein</fullName>
    </recommendedName>
</protein>
<dbReference type="EMBL" id="JAEAOA010001141">
    <property type="protein sequence ID" value="KAK3606858.1"/>
    <property type="molecule type" value="Genomic_DNA"/>
</dbReference>
<comment type="caution">
    <text evidence="2">The sequence shown here is derived from an EMBL/GenBank/DDBJ whole genome shotgun (WGS) entry which is preliminary data.</text>
</comment>
<sequence length="358" mass="41615">MTQIPLNSEPKVSWVISSPGKSATVSEDSELFFPRRLLKKHAAFTLIEVLVAFAIMAVLLSAIIQSESDSIYVLSTTDYRIRVRGLIENKLYEIERNPQKYTEGVQEGVFEENHPFAGDRWVITVSLTTVFQQNLKKISYEVFWKERETEKSLSAYVFAKPRRPESNPRLDQVFLHTHNFSLYHNELEPYQDPEVHEVGYFLGKTRYNHVYRLYRREDYYIDSKFDLPDENPYQNDEVLDTNKSITHFLTDDILYFEVQYLEDPVAADDEAAQQEGNTAVEGAENQTKKGWADTWKSAERSALRLPYAVRITVKFPLVTPEELNEMTEVPWDDPAVVASETFEVPIRWKPEAGIYWGF</sequence>
<name>A0AAE0TBA3_9BIVA</name>
<evidence type="ECO:0000256" key="1">
    <source>
        <dbReference type="SAM" id="Phobius"/>
    </source>
</evidence>
<feature type="transmembrane region" description="Helical" evidence="1">
    <location>
        <begin position="42"/>
        <end position="64"/>
    </location>
</feature>
<accession>A0AAE0TBA3</accession>
<keyword evidence="1" id="KW-0472">Membrane</keyword>
<reference evidence="2" key="1">
    <citation type="journal article" date="2021" name="Genome Biol. Evol.">
        <title>A High-Quality Reference Genome for a Parasitic Bivalve with Doubly Uniparental Inheritance (Bivalvia: Unionida).</title>
        <authorList>
            <person name="Smith C.H."/>
        </authorList>
    </citation>
    <scope>NUCLEOTIDE SEQUENCE</scope>
    <source>
        <strain evidence="2">CHS0354</strain>
    </source>
</reference>
<gene>
    <name evidence="2" type="ORF">CHS0354_018452</name>
</gene>
<reference evidence="2" key="3">
    <citation type="submission" date="2023-05" db="EMBL/GenBank/DDBJ databases">
        <authorList>
            <person name="Smith C.H."/>
        </authorList>
    </citation>
    <scope>NUCLEOTIDE SEQUENCE</scope>
    <source>
        <strain evidence="2">CHS0354</strain>
        <tissue evidence="2">Mantle</tissue>
    </source>
</reference>
<keyword evidence="1" id="KW-0812">Transmembrane</keyword>
<keyword evidence="3" id="KW-1185">Reference proteome</keyword>